<proteinExistence type="predicted"/>
<accession>A0ABV6SAE6</accession>
<protein>
    <submittedName>
        <fullName evidence="1">XRE family transcriptional regulator</fullName>
    </submittedName>
</protein>
<dbReference type="EMBL" id="JBHLTM010000056">
    <property type="protein sequence ID" value="MFC0685809.1"/>
    <property type="molecule type" value="Genomic_DNA"/>
</dbReference>
<evidence type="ECO:0000313" key="2">
    <source>
        <dbReference type="Proteomes" id="UP001589858"/>
    </source>
</evidence>
<organism evidence="1 2">
    <name type="scientific">Novosphingobium clariflavum</name>
    <dbReference type="NCBI Taxonomy" id="2029884"/>
    <lineage>
        <taxon>Bacteria</taxon>
        <taxon>Pseudomonadati</taxon>
        <taxon>Pseudomonadota</taxon>
        <taxon>Alphaproteobacteria</taxon>
        <taxon>Sphingomonadales</taxon>
        <taxon>Sphingomonadaceae</taxon>
        <taxon>Novosphingobium</taxon>
    </lineage>
</organism>
<dbReference type="RefSeq" id="WP_267224268.1">
    <property type="nucleotide sequence ID" value="NZ_JAPCWC010000033.1"/>
</dbReference>
<reference evidence="1 2" key="1">
    <citation type="submission" date="2024-09" db="EMBL/GenBank/DDBJ databases">
        <authorList>
            <person name="Sun Q."/>
            <person name="Mori K."/>
        </authorList>
    </citation>
    <scope>NUCLEOTIDE SEQUENCE [LARGE SCALE GENOMIC DNA]</scope>
    <source>
        <strain evidence="1 2">CICC 11035S</strain>
    </source>
</reference>
<comment type="caution">
    <text evidence="1">The sequence shown here is derived from an EMBL/GenBank/DDBJ whole genome shotgun (WGS) entry which is preliminary data.</text>
</comment>
<gene>
    <name evidence="1" type="ORF">ACFFF8_14510</name>
</gene>
<dbReference type="Proteomes" id="UP001589858">
    <property type="component" value="Unassembled WGS sequence"/>
</dbReference>
<sequence length="151" mass="16420">MTANRTGAPTSEEYRKAVSAILRQLQKSLSFNDRQLAERLGCSAGTIRNAKAEATSLDPLLLLTIERQFGPGAIDRCLHLAQSRAVGLPERMTGVDPILALVEALHRLVEAQAVDSEGGKRITRHELSKILPELRQGRAALDALISRADSK</sequence>
<evidence type="ECO:0000313" key="1">
    <source>
        <dbReference type="EMBL" id="MFC0685809.1"/>
    </source>
</evidence>
<keyword evidence="2" id="KW-1185">Reference proteome</keyword>
<name>A0ABV6SAE6_9SPHN</name>